<dbReference type="InterPro" id="IPR005482">
    <property type="entry name" value="Biotin_COase_C"/>
</dbReference>
<feature type="domain" description="Biotin carboxylation" evidence="9">
    <location>
        <begin position="140"/>
        <end position="620"/>
    </location>
</feature>
<dbReference type="Proteomes" id="UP000054485">
    <property type="component" value="Unassembled WGS sequence"/>
</dbReference>
<evidence type="ECO:0000256" key="3">
    <source>
        <dbReference type="ARBA" id="ARBA00022741"/>
    </source>
</evidence>
<dbReference type="SUPFAM" id="SSF51246">
    <property type="entry name" value="Rudiment single hybrid motif"/>
    <property type="match status" value="1"/>
</dbReference>
<reference evidence="10 11" key="1">
    <citation type="submission" date="2014-04" db="EMBL/GenBank/DDBJ databases">
        <authorList>
            <consortium name="DOE Joint Genome Institute"/>
            <person name="Kuo A."/>
            <person name="Ruytinx J."/>
            <person name="Rineau F."/>
            <person name="Colpaert J."/>
            <person name="Kohler A."/>
            <person name="Nagy L.G."/>
            <person name="Floudas D."/>
            <person name="Copeland A."/>
            <person name="Barry K.W."/>
            <person name="Cichocki N."/>
            <person name="Veneault-Fourrey C."/>
            <person name="LaButti K."/>
            <person name="Lindquist E.A."/>
            <person name="Lipzen A."/>
            <person name="Lundell T."/>
            <person name="Morin E."/>
            <person name="Murat C."/>
            <person name="Sun H."/>
            <person name="Tunlid A."/>
            <person name="Henrissat B."/>
            <person name="Grigoriev I.V."/>
            <person name="Hibbett D.S."/>
            <person name="Martin F."/>
            <person name="Nordberg H.P."/>
            <person name="Cantor M.N."/>
            <person name="Hua S.X."/>
        </authorList>
    </citation>
    <scope>NUCLEOTIDE SEQUENCE [LARGE SCALE GENOMIC DNA]</scope>
    <source>
        <strain evidence="10 11">UH-Slu-Lm8-n1</strain>
    </source>
</reference>
<dbReference type="InterPro" id="IPR011764">
    <property type="entry name" value="Biotin_carboxylation_dom"/>
</dbReference>
<name>A0A0D0BR60_9AGAM</name>
<protein>
    <recommendedName>
        <fullName evidence="12">Biotin carboxylase</fullName>
    </recommendedName>
</protein>
<dbReference type="InterPro" id="IPR016185">
    <property type="entry name" value="PreATP-grasp_dom_sf"/>
</dbReference>
<evidence type="ECO:0000256" key="4">
    <source>
        <dbReference type="ARBA" id="ARBA00022840"/>
    </source>
</evidence>
<dbReference type="InterPro" id="IPR000089">
    <property type="entry name" value="Biotin_lipoyl"/>
</dbReference>
<dbReference type="SMART" id="SM00878">
    <property type="entry name" value="Biotin_carb_C"/>
    <property type="match status" value="1"/>
</dbReference>
<dbReference type="InterPro" id="IPR011761">
    <property type="entry name" value="ATP-grasp"/>
</dbReference>
<sequence>MTRWNRDGHFTRDRFAEGPSIEVLGPRLLIIDPLLFIVSPSIEVAFKIQEVAQVTRGMIPTNRAAASSLLRSSTHVYSIPRTLLTTDASSSTKYARSLQTKASVTGAMMCQPRILVQPAVSQRRFATAVQNTLTSERRPHFDKILIANRGEIACRVIRTAKKLGIKTVAVYSEVDANSLHVLEADEAYCIGPAPSADSYLRMDKIIDVCRRSGAQAVHPGYGFLSENAKFAERLAEEGIVFIGPPSSAIVSMGSKSESKNIMSAAGVPCVPGYHGANQDAELLFAEAEKIGYPVLIKAIHGGGGKGMRVVSSASQFKDALASAQRESLKSFGDADVLVEKYIERPRHIEVQVFADTLGNAVSLWERDCSVQRRNQKIIEEAPAPGLSPELRADLSAKAVAAAKAVNYVGAGTVEFIFDNDTEKFYFMEMNTRLQVEHPVTEMITGLDLVEWQLEVAAGNLLPLLQPQIPLVGHAFEARIYAENPRNDFLPDSGPLLYLDTPKPTHVFAPLIPSLPHNASCSELDSVKRSPDTSTHVAPSMRLEQGFTQGAQIGVFYDPMIAKLVVHGRDRTSALRALRRALEEYKVVGVSTNVEFLRMLAGNGAFINGEVETGFIKKHYEDLFPAVESPSAELLAQAALFVALREHPIQPTSLSTPWTTLASRRFGGDIYERTISIQSDDASADPTRVSLRSISPGHFDVVVHSASPKTFTGVSARLVSPTRLSTTLNGASTGITIVSQRPPPSHPASRVTNTMERLHVFSASGTKTTLAIPPPAYLLSLGQDVLTSSKGALRAPMPSLVVEVKVSIGDRVEKGQPVVVLESMKTETVLRAEVAGVVNAVGCAKGEMVEEGRELVDIKEDE</sequence>
<gene>
    <name evidence="10" type="ORF">CY34DRAFT_10370</name>
</gene>
<dbReference type="CDD" id="cd06850">
    <property type="entry name" value="biotinyl_domain"/>
    <property type="match status" value="1"/>
</dbReference>
<dbReference type="Gene3D" id="3.30.470.20">
    <property type="entry name" value="ATP-grasp fold, B domain"/>
    <property type="match status" value="1"/>
</dbReference>
<keyword evidence="4 6" id="KW-0067">ATP-binding</keyword>
<dbReference type="SUPFAM" id="SSF52440">
    <property type="entry name" value="PreATP-grasp domain"/>
    <property type="match status" value="1"/>
</dbReference>
<dbReference type="PROSITE" id="PS00867">
    <property type="entry name" value="CPSASE_2"/>
    <property type="match status" value="1"/>
</dbReference>
<dbReference type="GO" id="GO:0004485">
    <property type="term" value="F:methylcrotonoyl-CoA carboxylase activity"/>
    <property type="evidence" value="ECO:0007669"/>
    <property type="project" value="TreeGrafter"/>
</dbReference>
<dbReference type="PROSITE" id="PS50979">
    <property type="entry name" value="BC"/>
    <property type="match status" value="1"/>
</dbReference>
<proteinExistence type="predicted"/>
<dbReference type="STRING" id="930992.A0A0D0BR60"/>
<comment type="cofactor">
    <cofactor evidence="1">
        <name>biotin</name>
        <dbReference type="ChEBI" id="CHEBI:57586"/>
    </cofactor>
</comment>
<dbReference type="PANTHER" id="PTHR18866:SF33">
    <property type="entry name" value="METHYLCROTONOYL-COA CARBOXYLASE SUBUNIT ALPHA, MITOCHONDRIAL-RELATED"/>
    <property type="match status" value="1"/>
</dbReference>
<organism evidence="10 11">
    <name type="scientific">Suillus luteus UH-Slu-Lm8-n1</name>
    <dbReference type="NCBI Taxonomy" id="930992"/>
    <lineage>
        <taxon>Eukaryota</taxon>
        <taxon>Fungi</taxon>
        <taxon>Dikarya</taxon>
        <taxon>Basidiomycota</taxon>
        <taxon>Agaricomycotina</taxon>
        <taxon>Agaricomycetes</taxon>
        <taxon>Agaricomycetidae</taxon>
        <taxon>Boletales</taxon>
        <taxon>Suillineae</taxon>
        <taxon>Suillaceae</taxon>
        <taxon>Suillus</taxon>
    </lineage>
</organism>
<evidence type="ECO:0000256" key="1">
    <source>
        <dbReference type="ARBA" id="ARBA00001953"/>
    </source>
</evidence>
<keyword evidence="11" id="KW-1185">Reference proteome</keyword>
<dbReference type="PANTHER" id="PTHR18866">
    <property type="entry name" value="CARBOXYLASE:PYRUVATE/ACETYL-COA/PROPIONYL-COA CARBOXYLASE"/>
    <property type="match status" value="1"/>
</dbReference>
<evidence type="ECO:0000313" key="11">
    <source>
        <dbReference type="Proteomes" id="UP000054485"/>
    </source>
</evidence>
<evidence type="ECO:0000256" key="2">
    <source>
        <dbReference type="ARBA" id="ARBA00022598"/>
    </source>
</evidence>
<keyword evidence="5" id="KW-0092">Biotin</keyword>
<dbReference type="PROSITE" id="PS50968">
    <property type="entry name" value="BIOTINYL_LIPOYL"/>
    <property type="match status" value="1"/>
</dbReference>
<dbReference type="SUPFAM" id="SSF51230">
    <property type="entry name" value="Single hybrid motif"/>
    <property type="match status" value="1"/>
</dbReference>
<reference evidence="11" key="2">
    <citation type="submission" date="2015-01" db="EMBL/GenBank/DDBJ databases">
        <title>Evolutionary Origins and Diversification of the Mycorrhizal Mutualists.</title>
        <authorList>
            <consortium name="DOE Joint Genome Institute"/>
            <consortium name="Mycorrhizal Genomics Consortium"/>
            <person name="Kohler A."/>
            <person name="Kuo A."/>
            <person name="Nagy L.G."/>
            <person name="Floudas D."/>
            <person name="Copeland A."/>
            <person name="Barry K.W."/>
            <person name="Cichocki N."/>
            <person name="Veneault-Fourrey C."/>
            <person name="LaButti K."/>
            <person name="Lindquist E.A."/>
            <person name="Lipzen A."/>
            <person name="Lundell T."/>
            <person name="Morin E."/>
            <person name="Murat C."/>
            <person name="Riley R."/>
            <person name="Ohm R."/>
            <person name="Sun H."/>
            <person name="Tunlid A."/>
            <person name="Henrissat B."/>
            <person name="Grigoriev I.V."/>
            <person name="Hibbett D.S."/>
            <person name="Martin F."/>
        </authorList>
    </citation>
    <scope>NUCLEOTIDE SEQUENCE [LARGE SCALE GENOMIC DNA]</scope>
    <source>
        <strain evidence="11">UH-Slu-Lm8-n1</strain>
    </source>
</reference>
<keyword evidence="2" id="KW-0436">Ligase</keyword>
<dbReference type="InterPro" id="IPR005481">
    <property type="entry name" value="BC-like_N"/>
</dbReference>
<dbReference type="Pfam" id="PF00289">
    <property type="entry name" value="Biotin_carb_N"/>
    <property type="match status" value="1"/>
</dbReference>
<evidence type="ECO:0000313" key="10">
    <source>
        <dbReference type="EMBL" id="KIK45498.1"/>
    </source>
</evidence>
<accession>A0A0D0BR60</accession>
<dbReference type="SUPFAM" id="SSF56059">
    <property type="entry name" value="Glutathione synthetase ATP-binding domain-like"/>
    <property type="match status" value="1"/>
</dbReference>
<keyword evidence="3 6" id="KW-0547">Nucleotide-binding</keyword>
<dbReference type="OrthoDB" id="196847at2759"/>
<dbReference type="InterPro" id="IPR011053">
    <property type="entry name" value="Single_hybrid_motif"/>
</dbReference>
<dbReference type="HOGENOM" id="CLU_000395_3_3_1"/>
<dbReference type="Pfam" id="PF02786">
    <property type="entry name" value="CPSase_L_D2"/>
    <property type="match status" value="1"/>
</dbReference>
<dbReference type="InterPro" id="IPR050856">
    <property type="entry name" value="Biotin_carboxylase_complex"/>
</dbReference>
<evidence type="ECO:0008006" key="12">
    <source>
        <dbReference type="Google" id="ProtNLM"/>
    </source>
</evidence>
<dbReference type="GO" id="GO:0046872">
    <property type="term" value="F:metal ion binding"/>
    <property type="evidence" value="ECO:0007669"/>
    <property type="project" value="InterPro"/>
</dbReference>
<dbReference type="Gene3D" id="2.40.50.100">
    <property type="match status" value="1"/>
</dbReference>
<dbReference type="PROSITE" id="PS50975">
    <property type="entry name" value="ATP_GRASP"/>
    <property type="match status" value="1"/>
</dbReference>
<dbReference type="InParanoid" id="A0A0D0BR60"/>
<dbReference type="EMBL" id="KN835172">
    <property type="protein sequence ID" value="KIK45498.1"/>
    <property type="molecule type" value="Genomic_DNA"/>
</dbReference>
<evidence type="ECO:0000259" key="9">
    <source>
        <dbReference type="PROSITE" id="PS50979"/>
    </source>
</evidence>
<feature type="domain" description="ATP-grasp" evidence="8">
    <location>
        <begin position="259"/>
        <end position="457"/>
    </location>
</feature>
<dbReference type="GO" id="GO:0005524">
    <property type="term" value="F:ATP binding"/>
    <property type="evidence" value="ECO:0007669"/>
    <property type="project" value="UniProtKB-UniRule"/>
</dbReference>
<feature type="domain" description="Lipoyl-binding" evidence="7">
    <location>
        <begin position="780"/>
        <end position="858"/>
    </location>
</feature>
<evidence type="ECO:0000256" key="6">
    <source>
        <dbReference type="PROSITE-ProRule" id="PRU00409"/>
    </source>
</evidence>
<evidence type="ECO:0000256" key="5">
    <source>
        <dbReference type="ARBA" id="ARBA00023267"/>
    </source>
</evidence>
<dbReference type="Pfam" id="PF00364">
    <property type="entry name" value="Biotin_lipoyl"/>
    <property type="match status" value="1"/>
</dbReference>
<dbReference type="InterPro" id="IPR011054">
    <property type="entry name" value="Rudment_hybrid_motif"/>
</dbReference>
<dbReference type="GO" id="GO:0005739">
    <property type="term" value="C:mitochondrion"/>
    <property type="evidence" value="ECO:0007669"/>
    <property type="project" value="TreeGrafter"/>
</dbReference>
<dbReference type="Pfam" id="PF02785">
    <property type="entry name" value="Biotin_carb_C"/>
    <property type="match status" value="1"/>
</dbReference>
<dbReference type="InterPro" id="IPR005479">
    <property type="entry name" value="CPAse_ATP-bd"/>
</dbReference>
<evidence type="ECO:0000259" key="7">
    <source>
        <dbReference type="PROSITE" id="PS50968"/>
    </source>
</evidence>
<evidence type="ECO:0000259" key="8">
    <source>
        <dbReference type="PROSITE" id="PS50975"/>
    </source>
</evidence>
<dbReference type="AlphaFoldDB" id="A0A0D0BR60"/>